<evidence type="ECO:0000313" key="1">
    <source>
        <dbReference type="EMBL" id="QRN54833.1"/>
    </source>
</evidence>
<keyword evidence="2" id="KW-1185">Reference proteome</keyword>
<name>A0ABX7GWH2_9GAMM</name>
<organism evidence="1 2">
    <name type="scientific">Dyella caseinilytica</name>
    <dbReference type="NCBI Taxonomy" id="1849581"/>
    <lineage>
        <taxon>Bacteria</taxon>
        <taxon>Pseudomonadati</taxon>
        <taxon>Pseudomonadota</taxon>
        <taxon>Gammaproteobacteria</taxon>
        <taxon>Lysobacterales</taxon>
        <taxon>Rhodanobacteraceae</taxon>
        <taxon>Dyella</taxon>
    </lineage>
</organism>
<dbReference type="RefSeq" id="WP_188798189.1">
    <property type="nucleotide sequence ID" value="NZ_BMIZ01000001.1"/>
</dbReference>
<reference evidence="1 2" key="1">
    <citation type="submission" date="2020-10" db="EMBL/GenBank/DDBJ databases">
        <title>Phylogeny of dyella-like bacteria.</title>
        <authorList>
            <person name="Fu J."/>
        </authorList>
    </citation>
    <scope>NUCLEOTIDE SEQUENCE [LARGE SCALE GENOMIC DNA]</scope>
    <source>
        <strain evidence="1 2">DHOB09</strain>
    </source>
</reference>
<evidence type="ECO:0000313" key="2">
    <source>
        <dbReference type="Proteomes" id="UP000663181"/>
    </source>
</evidence>
<dbReference type="EMBL" id="CP064030">
    <property type="protein sequence ID" value="QRN54833.1"/>
    <property type="molecule type" value="Genomic_DNA"/>
</dbReference>
<protein>
    <submittedName>
        <fullName evidence="1">Uncharacterized protein</fullName>
    </submittedName>
</protein>
<accession>A0ABX7GWH2</accession>
<sequence>MRKIWIVLGVLLVSHLVIAASIRHVDFINSAGDSVVEISLATPGSGDWKPVKLSGVTDGGYVSLDGGYMGKATAVIDINHGCVYDILIEFSKRKALLLSNADVCHTHRFDIDKIWWQAQSAS</sequence>
<gene>
    <name evidence="1" type="ORF">ISN74_05620</name>
</gene>
<dbReference type="Proteomes" id="UP000663181">
    <property type="component" value="Chromosome"/>
</dbReference>
<proteinExistence type="predicted"/>